<organism evidence="3 4">
    <name type="scientific">Streptomyces nanshensis</name>
    <dbReference type="NCBI Taxonomy" id="518642"/>
    <lineage>
        <taxon>Bacteria</taxon>
        <taxon>Bacillati</taxon>
        <taxon>Actinomycetota</taxon>
        <taxon>Actinomycetes</taxon>
        <taxon>Kitasatosporales</taxon>
        <taxon>Streptomycetaceae</taxon>
        <taxon>Streptomyces</taxon>
    </lineage>
</organism>
<protein>
    <submittedName>
        <fullName evidence="3">Acetyltransferase</fullName>
    </submittedName>
</protein>
<dbReference type="PANTHER" id="PTHR43072">
    <property type="entry name" value="N-ACETYLTRANSFERASE"/>
    <property type="match status" value="1"/>
</dbReference>
<dbReference type="SUPFAM" id="SSF55729">
    <property type="entry name" value="Acyl-CoA N-acyltransferases (Nat)"/>
    <property type="match status" value="1"/>
</dbReference>
<reference evidence="3 4" key="1">
    <citation type="journal article" date="2016" name="Front. Microbiol.">
        <title>Comparative Genomics Analysis of Streptomyces Species Reveals Their Adaptation to the Marine Environment and Their Diversity at the Genomic Level.</title>
        <authorList>
            <person name="Tian X."/>
            <person name="Zhang Z."/>
            <person name="Yang T."/>
            <person name="Chen M."/>
            <person name="Li J."/>
            <person name="Chen F."/>
            <person name="Yang J."/>
            <person name="Li W."/>
            <person name="Zhang B."/>
            <person name="Zhang Z."/>
            <person name="Wu J."/>
            <person name="Zhang C."/>
            <person name="Long L."/>
            <person name="Xiao J."/>
        </authorList>
    </citation>
    <scope>NUCLEOTIDE SEQUENCE [LARGE SCALE GENOMIC DNA]</scope>
    <source>
        <strain evidence="3 4">SCSIO 10429</strain>
    </source>
</reference>
<dbReference type="Pfam" id="PF24553">
    <property type="entry name" value="Rv0428c_C"/>
    <property type="match status" value="1"/>
</dbReference>
<name>A0A1E7KMD7_9ACTN</name>
<proteinExistence type="predicted"/>
<dbReference type="GO" id="GO:0016747">
    <property type="term" value="F:acyltransferase activity, transferring groups other than amino-acyl groups"/>
    <property type="evidence" value="ECO:0007669"/>
    <property type="project" value="InterPro"/>
</dbReference>
<evidence type="ECO:0000313" key="4">
    <source>
        <dbReference type="Proteomes" id="UP000176005"/>
    </source>
</evidence>
<dbReference type="AlphaFoldDB" id="A0A1E7KMD7"/>
<gene>
    <name evidence="3" type="ORF">AN218_31730</name>
</gene>
<feature type="non-terminal residue" evidence="3">
    <location>
        <position position="1"/>
    </location>
</feature>
<feature type="domain" description="N-acetyltransferase" evidence="2">
    <location>
        <begin position="1"/>
        <end position="128"/>
    </location>
</feature>
<dbReference type="InterPro" id="IPR056935">
    <property type="entry name" value="Rv0428c-like_C"/>
</dbReference>
<dbReference type="Gene3D" id="3.40.630.30">
    <property type="match status" value="1"/>
</dbReference>
<dbReference type="InterPro" id="IPR016181">
    <property type="entry name" value="Acyl_CoA_acyltransferase"/>
</dbReference>
<sequence length="128" mass="13293">GRMPYAATRVLTGGPSVWFATVPGSPDAPEPADGAEESAGAKSGAAAIGRCVVDGRWAGFAAIEVAPEHRRRGLATAVMAELARTALAEGASAAYLQVETGNEAARILYDGLGFADHHAYHYRRAPED</sequence>
<evidence type="ECO:0000259" key="2">
    <source>
        <dbReference type="PROSITE" id="PS51186"/>
    </source>
</evidence>
<dbReference type="RefSeq" id="WP_141747778.1">
    <property type="nucleotide sequence ID" value="NZ_LJGW01000687.1"/>
</dbReference>
<dbReference type="PATRIC" id="fig|518642.10.peg.83"/>
<feature type="region of interest" description="Disordered" evidence="1">
    <location>
        <begin position="22"/>
        <end position="41"/>
    </location>
</feature>
<comment type="caution">
    <text evidence="3">The sequence shown here is derived from an EMBL/GenBank/DDBJ whole genome shotgun (WGS) entry which is preliminary data.</text>
</comment>
<dbReference type="Proteomes" id="UP000176005">
    <property type="component" value="Unassembled WGS sequence"/>
</dbReference>
<evidence type="ECO:0000256" key="1">
    <source>
        <dbReference type="SAM" id="MobiDB-lite"/>
    </source>
</evidence>
<keyword evidence="4" id="KW-1185">Reference proteome</keyword>
<dbReference type="PROSITE" id="PS51186">
    <property type="entry name" value="GNAT"/>
    <property type="match status" value="1"/>
</dbReference>
<keyword evidence="3" id="KW-0808">Transferase</keyword>
<dbReference type="EMBL" id="LJGW01000687">
    <property type="protein sequence ID" value="OEV05056.1"/>
    <property type="molecule type" value="Genomic_DNA"/>
</dbReference>
<dbReference type="InterPro" id="IPR000182">
    <property type="entry name" value="GNAT_dom"/>
</dbReference>
<evidence type="ECO:0000313" key="3">
    <source>
        <dbReference type="EMBL" id="OEV05056.1"/>
    </source>
</evidence>
<dbReference type="CDD" id="cd04301">
    <property type="entry name" value="NAT_SF"/>
    <property type="match status" value="1"/>
</dbReference>
<accession>A0A1E7KMD7</accession>